<gene>
    <name evidence="9" type="ORF">AD945_15445</name>
</gene>
<dbReference type="GO" id="GO:0003755">
    <property type="term" value="F:peptidyl-prolyl cis-trans isomerase activity"/>
    <property type="evidence" value="ECO:0007669"/>
    <property type="project" value="UniProtKB-UniRule"/>
</dbReference>
<dbReference type="RefSeq" id="WP_062110166.1">
    <property type="nucleotide sequence ID" value="NZ_LHZR01000113.1"/>
</dbReference>
<dbReference type="InterPro" id="IPR046357">
    <property type="entry name" value="PPIase_dom_sf"/>
</dbReference>
<evidence type="ECO:0000256" key="1">
    <source>
        <dbReference type="ARBA" id="ARBA00000971"/>
    </source>
</evidence>
<dbReference type="AlphaFoldDB" id="A0A149TG14"/>
<evidence type="ECO:0000313" key="9">
    <source>
        <dbReference type="EMBL" id="KXV46359.1"/>
    </source>
</evidence>
<comment type="similarity">
    <text evidence="2 6">Belongs to the FKBP-type PPIase family.</text>
</comment>
<protein>
    <recommendedName>
        <fullName evidence="6">Peptidyl-prolyl cis-trans isomerase</fullName>
        <ecNumber evidence="6">5.2.1.8</ecNumber>
    </recommendedName>
</protein>
<reference evidence="9 10" key="1">
    <citation type="submission" date="2015-06" db="EMBL/GenBank/DDBJ databases">
        <title>Improved classification and identification of acetic acid bacteria using matrix-assisted laser desorption/ionization time-of-flight mass spectrometry; Gluconobacter nephelii and Gluconobacter uchimurae are later heterotypic synonyms of Gluconobacter japonicus and Gluconobacter oxydans, respectively.</title>
        <authorList>
            <person name="Li L."/>
            <person name="Cleenwerck I."/>
            <person name="De Vuyst L."/>
            <person name="Vandamme P."/>
        </authorList>
    </citation>
    <scope>NUCLEOTIDE SEQUENCE [LARGE SCALE GENOMIC DNA]</scope>
    <source>
        <strain evidence="9 10">LMG 1768</strain>
    </source>
</reference>
<feature type="chain" id="PRO_5007555639" description="Peptidyl-prolyl cis-trans isomerase" evidence="7">
    <location>
        <begin position="19"/>
        <end position="168"/>
    </location>
</feature>
<evidence type="ECO:0000259" key="8">
    <source>
        <dbReference type="PROSITE" id="PS50059"/>
    </source>
</evidence>
<dbReference type="Pfam" id="PF00254">
    <property type="entry name" value="FKBP_C"/>
    <property type="match status" value="1"/>
</dbReference>
<dbReference type="PANTHER" id="PTHR43811">
    <property type="entry name" value="FKBP-TYPE PEPTIDYL-PROLYL CIS-TRANS ISOMERASE FKPA"/>
    <property type="match status" value="1"/>
</dbReference>
<dbReference type="STRING" id="318683.A0U94_08360"/>
<comment type="catalytic activity">
    <reaction evidence="1 5 6">
        <text>[protein]-peptidylproline (omega=180) = [protein]-peptidylproline (omega=0)</text>
        <dbReference type="Rhea" id="RHEA:16237"/>
        <dbReference type="Rhea" id="RHEA-COMP:10747"/>
        <dbReference type="Rhea" id="RHEA-COMP:10748"/>
        <dbReference type="ChEBI" id="CHEBI:83833"/>
        <dbReference type="ChEBI" id="CHEBI:83834"/>
        <dbReference type="EC" id="5.2.1.8"/>
    </reaction>
</comment>
<dbReference type="EC" id="5.2.1.8" evidence="6"/>
<evidence type="ECO:0000256" key="5">
    <source>
        <dbReference type="PROSITE-ProRule" id="PRU00277"/>
    </source>
</evidence>
<keyword evidence="7" id="KW-0732">Signal</keyword>
<feature type="domain" description="PPIase FKBP-type" evidence="8">
    <location>
        <begin position="74"/>
        <end position="161"/>
    </location>
</feature>
<organism evidence="9 10">
    <name type="scientific">Gluconobacter albidus</name>
    <dbReference type="NCBI Taxonomy" id="318683"/>
    <lineage>
        <taxon>Bacteria</taxon>
        <taxon>Pseudomonadati</taxon>
        <taxon>Pseudomonadota</taxon>
        <taxon>Alphaproteobacteria</taxon>
        <taxon>Acetobacterales</taxon>
        <taxon>Acetobacteraceae</taxon>
        <taxon>Gluconobacter</taxon>
    </lineage>
</organism>
<dbReference type="PANTHER" id="PTHR43811:SF19">
    <property type="entry name" value="39 KDA FK506-BINDING NUCLEAR PROTEIN"/>
    <property type="match status" value="1"/>
</dbReference>
<comment type="caution">
    <text evidence="9">The sequence shown here is derived from an EMBL/GenBank/DDBJ whole genome shotgun (WGS) entry which is preliminary data.</text>
</comment>
<evidence type="ECO:0000256" key="2">
    <source>
        <dbReference type="ARBA" id="ARBA00006577"/>
    </source>
</evidence>
<keyword evidence="3 5" id="KW-0697">Rotamase</keyword>
<evidence type="ECO:0000256" key="6">
    <source>
        <dbReference type="RuleBase" id="RU003915"/>
    </source>
</evidence>
<name>A0A149TG14_9PROT</name>
<dbReference type="Proteomes" id="UP000075636">
    <property type="component" value="Unassembled WGS sequence"/>
</dbReference>
<dbReference type="OrthoDB" id="9812109at2"/>
<dbReference type="EMBL" id="LHZR01000113">
    <property type="protein sequence ID" value="KXV46359.1"/>
    <property type="molecule type" value="Genomic_DNA"/>
</dbReference>
<dbReference type="PATRIC" id="fig|318683.6.peg.965"/>
<sequence>MISLIRLTSAFALCGAFALTGCSGAPKPVDDSDLTPAQFMAKIHAEPGVKTLPDGLAYKVLQSGPKDGDSPHHGSTIMVIYEGRLPDGGIFDSSDQHGSGAYMEMPLDGLVQGWLEALPMMHVGDEWMLYLPPNLGYGKRSMGIIPPNSPLIFKIRLLGVNNGGGGQQ</sequence>
<dbReference type="PROSITE" id="PS50059">
    <property type="entry name" value="FKBP_PPIASE"/>
    <property type="match status" value="1"/>
</dbReference>
<evidence type="ECO:0000256" key="4">
    <source>
        <dbReference type="ARBA" id="ARBA00023235"/>
    </source>
</evidence>
<evidence type="ECO:0000256" key="3">
    <source>
        <dbReference type="ARBA" id="ARBA00023110"/>
    </source>
</evidence>
<dbReference type="SUPFAM" id="SSF54534">
    <property type="entry name" value="FKBP-like"/>
    <property type="match status" value="1"/>
</dbReference>
<keyword evidence="4 5" id="KW-0413">Isomerase</keyword>
<dbReference type="InterPro" id="IPR001179">
    <property type="entry name" value="PPIase_FKBP_dom"/>
</dbReference>
<proteinExistence type="inferred from homology"/>
<dbReference type="PROSITE" id="PS51257">
    <property type="entry name" value="PROKAR_LIPOPROTEIN"/>
    <property type="match status" value="1"/>
</dbReference>
<evidence type="ECO:0000256" key="7">
    <source>
        <dbReference type="SAM" id="SignalP"/>
    </source>
</evidence>
<accession>A0A149TG14</accession>
<feature type="signal peptide" evidence="7">
    <location>
        <begin position="1"/>
        <end position="18"/>
    </location>
</feature>
<evidence type="ECO:0000313" key="10">
    <source>
        <dbReference type="Proteomes" id="UP000075636"/>
    </source>
</evidence>
<dbReference type="Gene3D" id="3.10.50.40">
    <property type="match status" value="1"/>
</dbReference>